<reference evidence="2" key="1">
    <citation type="journal article" date="2016" name="Nat. Biotechnol.">
        <title>Sequencing wild and cultivated cassava and related species reveals extensive interspecific hybridization and genetic diversity.</title>
        <authorList>
            <person name="Bredeson J.V."/>
            <person name="Lyons J.B."/>
            <person name="Prochnik S.E."/>
            <person name="Wu G.A."/>
            <person name="Ha C.M."/>
            <person name="Edsinger-Gonzales E."/>
            <person name="Grimwood J."/>
            <person name="Schmutz J."/>
            <person name="Rabbi I.Y."/>
            <person name="Egesi C."/>
            <person name="Nauluvula P."/>
            <person name="Lebot V."/>
            <person name="Ndunguru J."/>
            <person name="Mkamilo G."/>
            <person name="Bart R.S."/>
            <person name="Setter T.L."/>
            <person name="Gleadow R.M."/>
            <person name="Kulakow P."/>
            <person name="Ferguson M.E."/>
            <person name="Rounsley S."/>
            <person name="Rokhsar D.S."/>
        </authorList>
    </citation>
    <scope>NUCLEOTIDE SEQUENCE [LARGE SCALE GENOMIC DNA]</scope>
    <source>
        <strain evidence="2">cv. AM560-2</strain>
    </source>
</reference>
<evidence type="ECO:0000313" key="2">
    <source>
        <dbReference type="Proteomes" id="UP000091857"/>
    </source>
</evidence>
<name>A0ACB7H1C5_MANES</name>
<keyword evidence="2" id="KW-1185">Reference proteome</keyword>
<gene>
    <name evidence="1" type="ORF">MANES_10G113677v8</name>
</gene>
<dbReference type="EMBL" id="CM004396">
    <property type="protein sequence ID" value="KAG8646026.1"/>
    <property type="molecule type" value="Genomic_DNA"/>
</dbReference>
<protein>
    <submittedName>
        <fullName evidence="1">Uncharacterized protein</fullName>
    </submittedName>
</protein>
<dbReference type="Proteomes" id="UP000091857">
    <property type="component" value="Chromosome 10"/>
</dbReference>
<accession>A0ACB7H1C5</accession>
<evidence type="ECO:0000313" key="1">
    <source>
        <dbReference type="EMBL" id="KAG8646026.1"/>
    </source>
</evidence>
<sequence>MLGREYVRFGVFWKVLEAGVQGLSSDELRFGRRRWFRPPNVPMDAWFGRLTLPPKVELWLESRLSAAEGNVRPPKVPDFRFWREGSAAEGAAEPTRVSSLEETFGRRRCRRKCLSSLFMAVFLCIFL</sequence>
<organism evidence="1 2">
    <name type="scientific">Manihot esculenta</name>
    <name type="common">Cassava</name>
    <name type="synonym">Jatropha manihot</name>
    <dbReference type="NCBI Taxonomy" id="3983"/>
    <lineage>
        <taxon>Eukaryota</taxon>
        <taxon>Viridiplantae</taxon>
        <taxon>Streptophyta</taxon>
        <taxon>Embryophyta</taxon>
        <taxon>Tracheophyta</taxon>
        <taxon>Spermatophyta</taxon>
        <taxon>Magnoliopsida</taxon>
        <taxon>eudicotyledons</taxon>
        <taxon>Gunneridae</taxon>
        <taxon>Pentapetalae</taxon>
        <taxon>rosids</taxon>
        <taxon>fabids</taxon>
        <taxon>Malpighiales</taxon>
        <taxon>Euphorbiaceae</taxon>
        <taxon>Crotonoideae</taxon>
        <taxon>Manihoteae</taxon>
        <taxon>Manihot</taxon>
    </lineage>
</organism>
<comment type="caution">
    <text evidence="1">The sequence shown here is derived from an EMBL/GenBank/DDBJ whole genome shotgun (WGS) entry which is preliminary data.</text>
</comment>
<proteinExistence type="predicted"/>